<dbReference type="InterPro" id="IPR050090">
    <property type="entry name" value="Tyrosine_recombinase_XerCD"/>
</dbReference>
<gene>
    <name evidence="5" type="ORF">ACFQGD_27385</name>
</gene>
<accession>A0ABW2C8L2</accession>
<comment type="caution">
    <text evidence="5">The sequence shown here is derived from an EMBL/GenBank/DDBJ whole genome shotgun (WGS) entry which is preliminary data.</text>
</comment>
<keyword evidence="6" id="KW-1185">Reference proteome</keyword>
<dbReference type="Gene3D" id="1.10.443.10">
    <property type="entry name" value="Intergrase catalytic core"/>
    <property type="match status" value="1"/>
</dbReference>
<name>A0ABW2C8L2_9PSEU</name>
<evidence type="ECO:0000313" key="6">
    <source>
        <dbReference type="Proteomes" id="UP001596337"/>
    </source>
</evidence>
<evidence type="ECO:0000256" key="3">
    <source>
        <dbReference type="ARBA" id="ARBA00023172"/>
    </source>
</evidence>
<keyword evidence="2" id="KW-0238">DNA-binding</keyword>
<dbReference type="Pfam" id="PF00589">
    <property type="entry name" value="Phage_integrase"/>
    <property type="match status" value="1"/>
</dbReference>
<evidence type="ECO:0000259" key="4">
    <source>
        <dbReference type="PROSITE" id="PS51898"/>
    </source>
</evidence>
<dbReference type="PANTHER" id="PTHR30349">
    <property type="entry name" value="PHAGE INTEGRASE-RELATED"/>
    <property type="match status" value="1"/>
</dbReference>
<evidence type="ECO:0000256" key="1">
    <source>
        <dbReference type="ARBA" id="ARBA00008857"/>
    </source>
</evidence>
<protein>
    <submittedName>
        <fullName evidence="5">Tyrosine-type recombinase/integrase</fullName>
    </submittedName>
</protein>
<dbReference type="EMBL" id="JBHSXX010000001">
    <property type="protein sequence ID" value="MFC6870857.1"/>
    <property type="molecule type" value="Genomic_DNA"/>
</dbReference>
<dbReference type="PANTHER" id="PTHR30349:SF41">
    <property type="entry name" value="INTEGRASE_RECOMBINASE PROTEIN MJ0367-RELATED"/>
    <property type="match status" value="1"/>
</dbReference>
<dbReference type="InterPro" id="IPR013762">
    <property type="entry name" value="Integrase-like_cat_sf"/>
</dbReference>
<reference evidence="6" key="1">
    <citation type="journal article" date="2019" name="Int. J. Syst. Evol. Microbiol.">
        <title>The Global Catalogue of Microorganisms (GCM) 10K type strain sequencing project: providing services to taxonomists for standard genome sequencing and annotation.</title>
        <authorList>
            <consortium name="The Broad Institute Genomics Platform"/>
            <consortium name="The Broad Institute Genome Sequencing Center for Infectious Disease"/>
            <person name="Wu L."/>
            <person name="Ma J."/>
        </authorList>
    </citation>
    <scope>NUCLEOTIDE SEQUENCE [LARGE SCALE GENOMIC DNA]</scope>
    <source>
        <strain evidence="6">KCTC 32255</strain>
    </source>
</reference>
<dbReference type="RefSeq" id="WP_345393851.1">
    <property type="nucleotide sequence ID" value="NZ_BAABLA010000020.1"/>
</dbReference>
<proteinExistence type="inferred from homology"/>
<dbReference type="InterPro" id="IPR011010">
    <property type="entry name" value="DNA_brk_join_enz"/>
</dbReference>
<evidence type="ECO:0000256" key="2">
    <source>
        <dbReference type="ARBA" id="ARBA00023125"/>
    </source>
</evidence>
<organism evidence="5 6">
    <name type="scientific">Haloechinothrix salitolerans</name>
    <dbReference type="NCBI Taxonomy" id="926830"/>
    <lineage>
        <taxon>Bacteria</taxon>
        <taxon>Bacillati</taxon>
        <taxon>Actinomycetota</taxon>
        <taxon>Actinomycetes</taxon>
        <taxon>Pseudonocardiales</taxon>
        <taxon>Pseudonocardiaceae</taxon>
        <taxon>Haloechinothrix</taxon>
    </lineage>
</organism>
<dbReference type="SUPFAM" id="SSF56349">
    <property type="entry name" value="DNA breaking-rejoining enzymes"/>
    <property type="match status" value="1"/>
</dbReference>
<dbReference type="InterPro" id="IPR002104">
    <property type="entry name" value="Integrase_catalytic"/>
</dbReference>
<feature type="domain" description="Tyr recombinase" evidence="4">
    <location>
        <begin position="102"/>
        <end position="302"/>
    </location>
</feature>
<comment type="similarity">
    <text evidence="1">Belongs to the 'phage' integrase family.</text>
</comment>
<dbReference type="Proteomes" id="UP001596337">
    <property type="component" value="Unassembled WGS sequence"/>
</dbReference>
<dbReference type="PROSITE" id="PS51898">
    <property type="entry name" value="TYR_RECOMBINASE"/>
    <property type="match status" value="1"/>
</dbReference>
<evidence type="ECO:0000313" key="5">
    <source>
        <dbReference type="EMBL" id="MFC6870857.1"/>
    </source>
</evidence>
<keyword evidence="3" id="KW-0233">DNA recombination</keyword>
<sequence>MSTLRENVTDYLATRRAMGFKLEGLSKLLLSFVAFCEARGATRVQNDLAVEWATATIKVPVSDALFARRMDAVRIFARHQHALDPATQIPPEAICNRRYRPKEPNVFSESEILALLAAADTLSPQFKAVTWRTLIGLLAATGMRPGEACHLTVSDIDLTNGVIQVLETKFDKSRLVFIHPTTATVLGHYLQVRHDWVGTTARACPAVFVNSRREAINPDRLGATFKHLVAAAGITTEPGHRPPRVHDLRHTFAVTTMLDWYRDGHDVQQRLPLLSTWLGHVDPTSTYWYLHAVPELLAHAARRLDARAGAPTTESTS</sequence>